<organism evidence="1">
    <name type="scientific">Anguilla anguilla</name>
    <name type="common">European freshwater eel</name>
    <name type="synonym">Muraena anguilla</name>
    <dbReference type="NCBI Taxonomy" id="7936"/>
    <lineage>
        <taxon>Eukaryota</taxon>
        <taxon>Metazoa</taxon>
        <taxon>Chordata</taxon>
        <taxon>Craniata</taxon>
        <taxon>Vertebrata</taxon>
        <taxon>Euteleostomi</taxon>
        <taxon>Actinopterygii</taxon>
        <taxon>Neopterygii</taxon>
        <taxon>Teleostei</taxon>
        <taxon>Anguilliformes</taxon>
        <taxon>Anguillidae</taxon>
        <taxon>Anguilla</taxon>
    </lineage>
</organism>
<reference evidence="1" key="2">
    <citation type="journal article" date="2015" name="Fish Shellfish Immunol.">
        <title>Early steps in the European eel (Anguilla anguilla)-Vibrio vulnificus interaction in the gills: Role of the RtxA13 toxin.</title>
        <authorList>
            <person name="Callol A."/>
            <person name="Pajuelo D."/>
            <person name="Ebbesson L."/>
            <person name="Teles M."/>
            <person name="MacKenzie S."/>
            <person name="Amaro C."/>
        </authorList>
    </citation>
    <scope>NUCLEOTIDE SEQUENCE</scope>
</reference>
<proteinExistence type="predicted"/>
<evidence type="ECO:0000313" key="1">
    <source>
        <dbReference type="EMBL" id="JAI07197.1"/>
    </source>
</evidence>
<protein>
    <submittedName>
        <fullName evidence="1">Uncharacterized protein</fullName>
    </submittedName>
</protein>
<dbReference type="EMBL" id="GBXM01001381">
    <property type="protein sequence ID" value="JAI07197.1"/>
    <property type="molecule type" value="Transcribed_RNA"/>
</dbReference>
<sequence>MNFPFFIVTPKLFIDYALNTKSIKPLSLKM</sequence>
<dbReference type="AlphaFoldDB" id="A0A0E9XXP1"/>
<accession>A0A0E9XXP1</accession>
<reference evidence="1" key="1">
    <citation type="submission" date="2014-11" db="EMBL/GenBank/DDBJ databases">
        <authorList>
            <person name="Amaro Gonzalez C."/>
        </authorList>
    </citation>
    <scope>NUCLEOTIDE SEQUENCE</scope>
</reference>
<name>A0A0E9XXP1_ANGAN</name>